<dbReference type="Proteomes" id="UP000249638">
    <property type="component" value="Unassembled WGS sequence"/>
</dbReference>
<proteinExistence type="predicted"/>
<evidence type="ECO:0000313" key="2">
    <source>
        <dbReference type="Proteomes" id="UP000249638"/>
    </source>
</evidence>
<dbReference type="InterPro" id="IPR014942">
    <property type="entry name" value="AbiEii"/>
</dbReference>
<sequence length="311" mass="34468">MSRPRGRLDQSTLPIIHEVPAARPIDAESKALLSDLDAVARQLGIAYFVGGATARQVILENLFGNRPARRTYDIDIGICIADWAEHEALRQRLVATGRFRPVDKNAHKLTYHRGSERVMVLDIIPFGAIERPAASIAWPPAMDTVMNVAGFRQAFDAAIRIIVDDGLIVAFASLPGLAMLKLLAWHDRHCDDRRDATDLLTLLCSYEAAGNQDRLYEQEADLLEQYDFDLDLAAAALLARDVAALVCGDEAVTRQLVAVLDDANVFGRLLAHMAFGDRQPVHGDSMDPKRVYPRMHAFRAEIMTMLASKRS</sequence>
<dbReference type="AlphaFoldDB" id="A0A2W7PR50"/>
<comment type="caution">
    <text evidence="1">The sequence shown here is derived from an EMBL/GenBank/DDBJ whole genome shotgun (WGS) entry which is preliminary data.</text>
</comment>
<gene>
    <name evidence="1" type="ORF">C7416_101732</name>
</gene>
<accession>A0A2W7PR50</accession>
<reference evidence="1" key="1">
    <citation type="submission" date="2018-06" db="EMBL/GenBank/DDBJ databases">
        <title>Genomic Encyclopedia of Type Strains, Phase IV (KMG-V): Genome sequencing to study the core and pangenomes of soil and plant-associated prokaryotes.</title>
        <authorList>
            <person name="Whitman W."/>
        </authorList>
    </citation>
    <scope>NUCLEOTIDE SEQUENCE [LARGE SCALE GENOMIC DNA]</scope>
    <source>
        <strain evidence="1">MLR2-44</strain>
    </source>
</reference>
<keyword evidence="2" id="KW-1185">Reference proteome</keyword>
<protein>
    <submittedName>
        <fullName evidence="1">Nucleotidyltransferase</fullName>
    </submittedName>
</protein>
<organism evidence="1 2">
    <name type="scientific">Cupriavidus phytorum</name>
    <dbReference type="NCBI Taxonomy" id="3024399"/>
    <lineage>
        <taxon>Bacteria</taxon>
        <taxon>Pseudomonadati</taxon>
        <taxon>Pseudomonadota</taxon>
        <taxon>Betaproteobacteria</taxon>
        <taxon>Burkholderiales</taxon>
        <taxon>Burkholderiaceae</taxon>
        <taxon>Cupriavidus</taxon>
    </lineage>
</organism>
<name>A0A2W7PR50_9BURK</name>
<evidence type="ECO:0000313" key="1">
    <source>
        <dbReference type="EMBL" id="PZX34447.1"/>
    </source>
</evidence>
<dbReference type="EMBL" id="QKZN01000001">
    <property type="protein sequence ID" value="PZX34447.1"/>
    <property type="molecule type" value="Genomic_DNA"/>
</dbReference>
<dbReference type="GO" id="GO:0016740">
    <property type="term" value="F:transferase activity"/>
    <property type="evidence" value="ECO:0007669"/>
    <property type="project" value="UniProtKB-KW"/>
</dbReference>
<dbReference type="Pfam" id="PF08843">
    <property type="entry name" value="AbiEii"/>
    <property type="match status" value="1"/>
</dbReference>